<dbReference type="Proteomes" id="UP000054703">
    <property type="component" value="Unassembled WGS sequence"/>
</dbReference>
<evidence type="ECO:0000256" key="1">
    <source>
        <dbReference type="ARBA" id="ARBA00010333"/>
    </source>
</evidence>
<comment type="caution">
    <text evidence="4">The sequence shown here is derived from an EMBL/GenBank/DDBJ whole genome shotgun (WGS) entry which is preliminary data.</text>
</comment>
<keyword evidence="5" id="KW-1185">Reference proteome</keyword>
<dbReference type="Pfam" id="PF00497">
    <property type="entry name" value="SBP_bac_3"/>
    <property type="match status" value="1"/>
</dbReference>
<evidence type="ECO:0000259" key="3">
    <source>
        <dbReference type="SMART" id="SM00062"/>
    </source>
</evidence>
<dbReference type="Gene3D" id="3.40.190.10">
    <property type="entry name" value="Periplasmic binding protein-like II"/>
    <property type="match status" value="2"/>
</dbReference>
<dbReference type="RefSeq" id="WP_058515987.1">
    <property type="nucleotide sequence ID" value="NZ_CAAAIH010000052.1"/>
</dbReference>
<sequence>MKIMKQIIFLALFMSNIFAYSGTIIVGVGKFAPPFSAADTDNHYFGFCIDLMNTLCKRMNDTCEYKSIVNEGIESALNKGLVDISLTPTPISPDLSPEYIFSMPYMTSNGQFITNNPNIKSLKDLQGKKIGILEETNLKTVLLQYTSIDNIKEFARGATIIDALKNNDIDAILFNVNLLKYLTSNQIATFRPVGKPITIGNGYGLLALKKNEVLINKINKALLQIENDGTYEQIYTKYFGL</sequence>
<dbReference type="STRING" id="45074.Lsan_4120"/>
<gene>
    <name evidence="4" type="ORF">Lsan_4120</name>
</gene>
<name>A0A0W0YAR2_9GAMM</name>
<proteinExistence type="inferred from homology"/>
<comment type="similarity">
    <text evidence="1">Belongs to the bacterial solute-binding protein 3 family.</text>
</comment>
<dbReference type="OrthoDB" id="5650461at2"/>
<dbReference type="EMBL" id="LNYU01000091">
    <property type="protein sequence ID" value="KTD53710.1"/>
    <property type="molecule type" value="Genomic_DNA"/>
</dbReference>
<feature type="domain" description="Solute-binding protein family 3/N-terminal" evidence="3">
    <location>
        <begin position="23"/>
        <end position="241"/>
    </location>
</feature>
<dbReference type="CDD" id="cd13622">
    <property type="entry name" value="PBP2_Arg_3"/>
    <property type="match status" value="1"/>
</dbReference>
<protein>
    <submittedName>
        <fullName evidence="4">Arginine-binding periplasmic protein</fullName>
    </submittedName>
</protein>
<dbReference type="PANTHER" id="PTHR35936">
    <property type="entry name" value="MEMBRANE-BOUND LYTIC MUREIN TRANSGLYCOSYLASE F"/>
    <property type="match status" value="1"/>
</dbReference>
<dbReference type="PANTHER" id="PTHR35936:SF19">
    <property type="entry name" value="AMINO-ACID-BINDING PROTEIN YXEM-RELATED"/>
    <property type="match status" value="1"/>
</dbReference>
<accession>A0A0W0YAR2</accession>
<dbReference type="SUPFAM" id="SSF53850">
    <property type="entry name" value="Periplasmic binding protein-like II"/>
    <property type="match status" value="1"/>
</dbReference>
<organism evidence="4 5">
    <name type="scientific">Legionella santicrucis</name>
    <dbReference type="NCBI Taxonomy" id="45074"/>
    <lineage>
        <taxon>Bacteria</taxon>
        <taxon>Pseudomonadati</taxon>
        <taxon>Pseudomonadota</taxon>
        <taxon>Gammaproteobacteria</taxon>
        <taxon>Legionellales</taxon>
        <taxon>Legionellaceae</taxon>
        <taxon>Legionella</taxon>
    </lineage>
</organism>
<reference evidence="4 5" key="1">
    <citation type="submission" date="2015-11" db="EMBL/GenBank/DDBJ databases">
        <title>Genomic analysis of 38 Legionella species identifies large and diverse effector repertoires.</title>
        <authorList>
            <person name="Burstein D."/>
            <person name="Amaro F."/>
            <person name="Zusman T."/>
            <person name="Lifshitz Z."/>
            <person name="Cohen O."/>
            <person name="Gilbert J.A."/>
            <person name="Pupko T."/>
            <person name="Shuman H.A."/>
            <person name="Segal G."/>
        </authorList>
    </citation>
    <scope>NUCLEOTIDE SEQUENCE [LARGE SCALE GENOMIC DNA]</scope>
    <source>
        <strain evidence="4 5">SC-63-C7</strain>
    </source>
</reference>
<dbReference type="InterPro" id="IPR001638">
    <property type="entry name" value="Solute-binding_3/MltF_N"/>
</dbReference>
<dbReference type="SMART" id="SM00062">
    <property type="entry name" value="PBPb"/>
    <property type="match status" value="1"/>
</dbReference>
<keyword evidence="2" id="KW-0732">Signal</keyword>
<evidence type="ECO:0000313" key="5">
    <source>
        <dbReference type="Proteomes" id="UP000054703"/>
    </source>
</evidence>
<dbReference type="PATRIC" id="fig|45074.5.peg.4426"/>
<dbReference type="AlphaFoldDB" id="A0A0W0YAR2"/>
<evidence type="ECO:0000256" key="2">
    <source>
        <dbReference type="ARBA" id="ARBA00022729"/>
    </source>
</evidence>
<evidence type="ECO:0000313" key="4">
    <source>
        <dbReference type="EMBL" id="KTD53710.1"/>
    </source>
</evidence>